<evidence type="ECO:0000313" key="5">
    <source>
        <dbReference type="Proteomes" id="UP000572528"/>
    </source>
</evidence>
<dbReference type="Proteomes" id="UP000572528">
    <property type="component" value="Unassembled WGS sequence"/>
</dbReference>
<dbReference type="InterPro" id="IPR053807">
    <property type="entry name" value="LppM"/>
</dbReference>
<comment type="caution">
    <text evidence="4">The sequence shown here is derived from an EMBL/GenBank/DDBJ whole genome shotgun (WGS) entry which is preliminary data.</text>
</comment>
<reference evidence="4 5" key="1">
    <citation type="submission" date="2020-07" db="EMBL/GenBank/DDBJ databases">
        <title>MOT database genomes.</title>
        <authorList>
            <person name="Joseph S."/>
            <person name="Aduse-Opoku J."/>
            <person name="Hashim A."/>
            <person name="Wade W."/>
            <person name="Curtis M."/>
        </authorList>
    </citation>
    <scope>NUCLEOTIDE SEQUENCE [LARGE SCALE GENOMIC DNA]</scope>
    <source>
        <strain evidence="4 5">WMus004</strain>
    </source>
</reference>
<gene>
    <name evidence="4" type="ORF">HZZ05_08450</name>
</gene>
<keyword evidence="2" id="KW-0472">Membrane</keyword>
<evidence type="ECO:0000256" key="2">
    <source>
        <dbReference type="SAM" id="Phobius"/>
    </source>
</evidence>
<feature type="compositionally biased region" description="Polar residues" evidence="1">
    <location>
        <begin position="278"/>
        <end position="293"/>
    </location>
</feature>
<sequence>MRTHRSAQHRPGRPTRIRPLGWATAMLTLVLLSACGVEYDVVIHDDDTVDLTYTVWDSSGLELITEETCTQETMSAYSSPLPPGTRTTYTYTTHGKSPACEISGSAIPLSELDDQGTAWSVAHEGREYVFSLSPSALSQAGGAEAAAGMTANVSVTFPGQVNSANGEIDGSTVTWRGVTSSSERLEARGHDGSVFSVTVASVVVTALVLLMTALTVVSIMANRRRKRAERTALHHLMQEQAPSAPSASGASPSSVYPLTAPAPHGQYPPVASAPASAGYSQFLQPGQPPTTGDSPGLPEAAMGAGSAQAPLDEPYPQSPTP</sequence>
<dbReference type="RefSeq" id="WP_179900818.1">
    <property type="nucleotide sequence ID" value="NZ_JACBXV010000113.1"/>
</dbReference>
<keyword evidence="2" id="KW-1133">Transmembrane helix</keyword>
<evidence type="ECO:0000313" key="4">
    <source>
        <dbReference type="EMBL" id="NYS69544.1"/>
    </source>
</evidence>
<protein>
    <recommendedName>
        <fullName evidence="3">LppM domain-containing protein</fullName>
    </recommendedName>
</protein>
<name>A0A853EK51_9ACTO</name>
<evidence type="ECO:0000259" key="3">
    <source>
        <dbReference type="Pfam" id="PF21946"/>
    </source>
</evidence>
<dbReference type="PROSITE" id="PS51257">
    <property type="entry name" value="PROKAR_LIPOPROTEIN"/>
    <property type="match status" value="1"/>
</dbReference>
<evidence type="ECO:0000256" key="1">
    <source>
        <dbReference type="SAM" id="MobiDB-lite"/>
    </source>
</evidence>
<feature type="non-terminal residue" evidence="4">
    <location>
        <position position="321"/>
    </location>
</feature>
<feature type="transmembrane region" description="Helical" evidence="2">
    <location>
        <begin position="194"/>
        <end position="221"/>
    </location>
</feature>
<feature type="domain" description="LppM" evidence="3">
    <location>
        <begin position="37"/>
        <end position="189"/>
    </location>
</feature>
<dbReference type="AlphaFoldDB" id="A0A853EK51"/>
<keyword evidence="2" id="KW-0812">Transmembrane</keyword>
<dbReference type="Pfam" id="PF21946">
    <property type="entry name" value="LppM"/>
    <property type="match status" value="1"/>
</dbReference>
<feature type="compositionally biased region" description="Low complexity" evidence="1">
    <location>
        <begin position="241"/>
        <end position="254"/>
    </location>
</feature>
<proteinExistence type="predicted"/>
<accession>A0A853EK51</accession>
<feature type="region of interest" description="Disordered" evidence="1">
    <location>
        <begin position="238"/>
        <end position="321"/>
    </location>
</feature>
<dbReference type="EMBL" id="JACBXV010000113">
    <property type="protein sequence ID" value="NYS69544.1"/>
    <property type="molecule type" value="Genomic_DNA"/>
</dbReference>
<organism evidence="4 5">
    <name type="scientific">Actinomyces bowdenii</name>
    <dbReference type="NCBI Taxonomy" id="131109"/>
    <lineage>
        <taxon>Bacteria</taxon>
        <taxon>Bacillati</taxon>
        <taxon>Actinomycetota</taxon>
        <taxon>Actinomycetes</taxon>
        <taxon>Actinomycetales</taxon>
        <taxon>Actinomycetaceae</taxon>
        <taxon>Actinomyces</taxon>
    </lineage>
</organism>